<evidence type="ECO:0000256" key="2">
    <source>
        <dbReference type="ARBA" id="ARBA00022679"/>
    </source>
</evidence>
<dbReference type="RefSeq" id="WP_012005334.1">
    <property type="nucleotide sequence ID" value="NZ_CAMIRW010000016.1"/>
</dbReference>
<dbReference type="GO" id="GO:0003841">
    <property type="term" value="F:1-acylglycerol-3-phosphate O-acyltransferase activity"/>
    <property type="evidence" value="ECO:0007669"/>
    <property type="project" value="TreeGrafter"/>
</dbReference>
<dbReference type="AlphaFoldDB" id="A0A379Z2E9"/>
<keyword evidence="4" id="KW-0472">Membrane</keyword>
<dbReference type="SMART" id="SM00563">
    <property type="entry name" value="PlsC"/>
    <property type="match status" value="1"/>
</dbReference>
<dbReference type="PANTHER" id="PTHR10434">
    <property type="entry name" value="1-ACYL-SN-GLYCEROL-3-PHOSPHATE ACYLTRANSFERASE"/>
    <property type="match status" value="1"/>
</dbReference>
<dbReference type="Proteomes" id="UP000255529">
    <property type="component" value="Unassembled WGS sequence"/>
</dbReference>
<feature type="transmembrane region" description="Helical" evidence="4">
    <location>
        <begin position="23"/>
        <end position="47"/>
    </location>
</feature>
<keyword evidence="4" id="KW-0812">Transmembrane</keyword>
<evidence type="ECO:0000259" key="5">
    <source>
        <dbReference type="SMART" id="SM00563"/>
    </source>
</evidence>
<dbReference type="GO" id="GO:0006654">
    <property type="term" value="P:phosphatidic acid biosynthetic process"/>
    <property type="evidence" value="ECO:0007669"/>
    <property type="project" value="TreeGrafter"/>
</dbReference>
<dbReference type="EMBL" id="UGYN01000002">
    <property type="protein sequence ID" value="SUI53242.1"/>
    <property type="molecule type" value="Genomic_DNA"/>
</dbReference>
<evidence type="ECO:0000256" key="3">
    <source>
        <dbReference type="ARBA" id="ARBA00023315"/>
    </source>
</evidence>
<name>A0A379Z2E9_9GAMM</name>
<accession>A0A379Z2E9</accession>
<evidence type="ECO:0000256" key="1">
    <source>
        <dbReference type="ARBA" id="ARBA00005189"/>
    </source>
</evidence>
<gene>
    <name evidence="6" type="ORF">NCTC11544_01429</name>
</gene>
<comment type="pathway">
    <text evidence="1">Lipid metabolism.</text>
</comment>
<dbReference type="Pfam" id="PF01553">
    <property type="entry name" value="Acyltransferase"/>
    <property type="match status" value="1"/>
</dbReference>
<sequence>MATTISAQTAPERSSWLNRCWRVVATGFCFSLFGLGGLLLSGVWFNLMRLVVRDPARRSRLTQNSIRHSFRFFLATTRFFGVLDYHFDNVERFSEDRGCLVIANHPSLLDYVLLASQMPRCDCIVKEALLENVFVSGVIKAAGYLANAQSDILLEQCRQRLASGGTILIFPEGTRTTPGKALTLQRGAANIALRGQCDIRVVHIHCHPPMLTKQGKWYKIPAIKPQFHITVQDKIDARAFIHANDVSPALAARRLTQHLTDALQSEPINNEI</sequence>
<evidence type="ECO:0000256" key="4">
    <source>
        <dbReference type="SAM" id="Phobius"/>
    </source>
</evidence>
<organism evidence="6 7">
    <name type="scientific">Serratia quinivorans</name>
    <dbReference type="NCBI Taxonomy" id="137545"/>
    <lineage>
        <taxon>Bacteria</taxon>
        <taxon>Pseudomonadati</taxon>
        <taxon>Pseudomonadota</taxon>
        <taxon>Gammaproteobacteria</taxon>
        <taxon>Enterobacterales</taxon>
        <taxon>Yersiniaceae</taxon>
        <taxon>Serratia</taxon>
    </lineage>
</organism>
<dbReference type="SUPFAM" id="SSF69593">
    <property type="entry name" value="Glycerol-3-phosphate (1)-acyltransferase"/>
    <property type="match status" value="1"/>
</dbReference>
<keyword evidence="4" id="KW-1133">Transmembrane helix</keyword>
<proteinExistence type="predicted"/>
<protein>
    <submittedName>
        <fullName evidence="6">2-acyl-glycerophospho-ethanolamine acyltransferase</fullName>
    </submittedName>
</protein>
<feature type="domain" description="Phospholipid/glycerol acyltransferase" evidence="5">
    <location>
        <begin position="99"/>
        <end position="207"/>
    </location>
</feature>
<evidence type="ECO:0000313" key="7">
    <source>
        <dbReference type="Proteomes" id="UP000255529"/>
    </source>
</evidence>
<dbReference type="CDD" id="cd07989">
    <property type="entry name" value="LPLAT_AGPAT-like"/>
    <property type="match status" value="1"/>
</dbReference>
<keyword evidence="3 6" id="KW-0012">Acyltransferase</keyword>
<keyword evidence="2 6" id="KW-0808">Transferase</keyword>
<evidence type="ECO:0000313" key="6">
    <source>
        <dbReference type="EMBL" id="SUI53242.1"/>
    </source>
</evidence>
<dbReference type="InterPro" id="IPR002123">
    <property type="entry name" value="Plipid/glycerol_acylTrfase"/>
</dbReference>
<reference evidence="6 7" key="1">
    <citation type="submission" date="2018-06" db="EMBL/GenBank/DDBJ databases">
        <authorList>
            <consortium name="Pathogen Informatics"/>
            <person name="Doyle S."/>
        </authorList>
    </citation>
    <scope>NUCLEOTIDE SEQUENCE [LARGE SCALE GENOMIC DNA]</scope>
    <source>
        <strain evidence="6 7">NCTC11544</strain>
    </source>
</reference>
<dbReference type="PANTHER" id="PTHR10434:SF66">
    <property type="entry name" value="PHOSPHOLIPID_GLYCEROL ACYLTRANSFERASE DOMAIN-CONTAINING PROTEIN"/>
    <property type="match status" value="1"/>
</dbReference>